<keyword evidence="2" id="KW-1185">Reference proteome</keyword>
<organism evidence="1 2">
    <name type="scientific">Naganishia vaughanmartiniae</name>
    <dbReference type="NCBI Taxonomy" id="1424756"/>
    <lineage>
        <taxon>Eukaryota</taxon>
        <taxon>Fungi</taxon>
        <taxon>Dikarya</taxon>
        <taxon>Basidiomycota</taxon>
        <taxon>Agaricomycotina</taxon>
        <taxon>Tremellomycetes</taxon>
        <taxon>Filobasidiales</taxon>
        <taxon>Filobasidiaceae</taxon>
        <taxon>Naganishia</taxon>
    </lineage>
</organism>
<proteinExistence type="predicted"/>
<protein>
    <submittedName>
        <fullName evidence="1">Uncharacterized protein</fullName>
    </submittedName>
</protein>
<evidence type="ECO:0000313" key="1">
    <source>
        <dbReference type="EMBL" id="KAJ9116889.1"/>
    </source>
</evidence>
<dbReference type="Proteomes" id="UP001243375">
    <property type="component" value="Unassembled WGS sequence"/>
</dbReference>
<reference evidence="1" key="1">
    <citation type="submission" date="2023-04" db="EMBL/GenBank/DDBJ databases">
        <title>Draft Genome sequencing of Naganishia species isolated from polar environments using Oxford Nanopore Technology.</title>
        <authorList>
            <person name="Leo P."/>
            <person name="Venkateswaran K."/>
        </authorList>
    </citation>
    <scope>NUCLEOTIDE SEQUENCE</scope>
    <source>
        <strain evidence="1">MNA-CCFEE 5425</strain>
    </source>
</reference>
<comment type="caution">
    <text evidence="1">The sequence shown here is derived from an EMBL/GenBank/DDBJ whole genome shotgun (WGS) entry which is preliminary data.</text>
</comment>
<evidence type="ECO:0000313" key="2">
    <source>
        <dbReference type="Proteomes" id="UP001243375"/>
    </source>
</evidence>
<name>A0ACC2WYK0_9TREE</name>
<accession>A0ACC2WYK0</accession>
<gene>
    <name evidence="1" type="ORF">QFC22_004546</name>
</gene>
<dbReference type="EMBL" id="JASBWU010000013">
    <property type="protein sequence ID" value="KAJ9116889.1"/>
    <property type="molecule type" value="Genomic_DNA"/>
</dbReference>
<sequence length="468" mass="52651">MRGAATFANSVAVFLVSVTAGLTVAVPVEDSRPISRSQLTSRQETTTPWTGPRYVDYGRCTKDTPSKIYTGCDSEPVTQPLDRKRKVAYWSAYDAVNPDYDDPFDPTLLDDLTHLILFSVNMSAFEDNKPLTWTHSEWKFPTDIFKIARDKGISVSAAFGGWDMDQQYKRMNTSMDGELMGNRIAKFAMDNNLDGIDLDHEYPYENQKDAWIAMIETIKLNAPDKTLSVAVPAVPVYEPAEDAPPKQKVLDGYRAMLKQVEPKIDFINLMTYDMINRDNGGRLASHHSSLEGFQRTIDAYEAMGVEKYKMNLGFANYAKWFSVADDKCDQPGHLGLNCTLATPLTEVNSGAFRFRYLMNFQPEYNRTGEGLQEWNKKWTSFNATIGIEITEKIDATYNSTAMANSAYDDVAELFWTWQSPFAVTESCKALRDTGIGGVMNYGLGQDTVDKVHHDALFKHCVGDWNKGL</sequence>